<proteinExistence type="predicted"/>
<evidence type="ECO:0000313" key="2">
    <source>
        <dbReference type="EMBL" id="RDI74536.1"/>
    </source>
</evidence>
<dbReference type="EMBL" id="QQZY01000003">
    <property type="protein sequence ID" value="RDI74536.1"/>
    <property type="molecule type" value="Genomic_DNA"/>
</dbReference>
<feature type="domain" description="FAD dependent oxidoreductase" evidence="1">
    <location>
        <begin position="29"/>
        <end position="390"/>
    </location>
</feature>
<reference evidence="3" key="2">
    <citation type="journal article" date="2019" name="MicrobiologyOpen">
        <title>High-quality draft genome sequence of Gaiella occulta isolated from a 150 meter deep mineral water borehole and comparison with the genome sequences of other deep-branching lineages of the phylum Actinobacteria.</title>
        <authorList>
            <person name="Severino R."/>
            <person name="Froufe H.J.C."/>
            <person name="Barroso C."/>
            <person name="Albuquerque L."/>
            <person name="Lobo-da-Cunha A."/>
            <person name="da Costa M.S."/>
            <person name="Egas C."/>
        </authorList>
    </citation>
    <scope>NUCLEOTIDE SEQUENCE [LARGE SCALE GENOMIC DNA]</scope>
    <source>
        <strain evidence="3">F2-233</strain>
    </source>
</reference>
<dbReference type="PANTHER" id="PTHR13847:SF285">
    <property type="entry name" value="FAD DEPENDENT OXIDOREDUCTASE DOMAIN-CONTAINING PROTEIN"/>
    <property type="match status" value="1"/>
</dbReference>
<reference evidence="2 3" key="1">
    <citation type="submission" date="2018-07" db="EMBL/GenBank/DDBJ databases">
        <title>High-quality-draft genome sequence of Gaiella occulta.</title>
        <authorList>
            <person name="Severino R."/>
            <person name="Froufe H.J.C."/>
            <person name="Rainey F.A."/>
            <person name="Barroso C."/>
            <person name="Albuquerque L."/>
            <person name="Lobo-Da-Cunha A."/>
            <person name="Da Costa M.S."/>
            <person name="Egas C."/>
        </authorList>
    </citation>
    <scope>NUCLEOTIDE SEQUENCE [LARGE SCALE GENOMIC DNA]</scope>
    <source>
        <strain evidence="2 3">F2-233</strain>
    </source>
</reference>
<dbReference type="Gene3D" id="3.30.9.10">
    <property type="entry name" value="D-Amino Acid Oxidase, subunit A, domain 2"/>
    <property type="match status" value="1"/>
</dbReference>
<accession>A0A7M2YWU4</accession>
<comment type="caution">
    <text evidence="2">The sequence shown here is derived from an EMBL/GenBank/DDBJ whole genome shotgun (WGS) entry which is preliminary data.</text>
</comment>
<evidence type="ECO:0000313" key="3">
    <source>
        <dbReference type="Proteomes" id="UP000254134"/>
    </source>
</evidence>
<dbReference type="InterPro" id="IPR036188">
    <property type="entry name" value="FAD/NAD-bd_sf"/>
</dbReference>
<protein>
    <submittedName>
        <fullName evidence="2">FAD dependent oxidoreductase</fullName>
    </submittedName>
</protein>
<gene>
    <name evidence="2" type="ORF">Gocc_1425</name>
</gene>
<organism evidence="2 3">
    <name type="scientific">Gaiella occulta</name>
    <dbReference type="NCBI Taxonomy" id="1002870"/>
    <lineage>
        <taxon>Bacteria</taxon>
        <taxon>Bacillati</taxon>
        <taxon>Actinomycetota</taxon>
        <taxon>Thermoleophilia</taxon>
        <taxon>Gaiellales</taxon>
        <taxon>Gaiellaceae</taxon>
        <taxon>Gaiella</taxon>
    </lineage>
</organism>
<evidence type="ECO:0000259" key="1">
    <source>
        <dbReference type="Pfam" id="PF01266"/>
    </source>
</evidence>
<sequence>MRHTRYGWWLEDAGPVEPAPPLEADTTADVAVVGGGYLGLWTAWQLKQLDPAVDVIVLEAELAGHGPSGRNGGFVSTLWDDLPILRERVGDARAVEVCRASQRAVRSIGAWCDERGVDAWYTPSGTMLVATSDAQVGDWDDLVAACRDVGAPEEVVPLSADEVRARCASPLFRGGGVLLPSSANVHPARLSLGLRREVVAAGVRLHERTRVRRVERDAVVHTSGGATVRAGAAILAVNSATASFAGYRLALGVASSHMVVTEPVPDVIEELGWSGGESIADCRTLLHYLRTTRDGRIALGWGGGRMGVGGRHSDRLDLDRRAVETAREGLVRMFPALRGRRVTHAWGGPIDVSPTHLPIFGSRGRVHHGFGFTGNGVGPTYLGGEILARLALDRRDATTGLALVEPDRKLMPPEPLRWAGGSAIRAALVRRDAAYDDSRRPDPLTDFVASLPRRLGLHLPR</sequence>
<keyword evidence="3" id="KW-1185">Reference proteome</keyword>
<dbReference type="Gene3D" id="3.50.50.60">
    <property type="entry name" value="FAD/NAD(P)-binding domain"/>
    <property type="match status" value="1"/>
</dbReference>
<dbReference type="SUPFAM" id="SSF51905">
    <property type="entry name" value="FAD/NAD(P)-binding domain"/>
    <property type="match status" value="1"/>
</dbReference>
<dbReference type="PANTHER" id="PTHR13847">
    <property type="entry name" value="SARCOSINE DEHYDROGENASE-RELATED"/>
    <property type="match status" value="1"/>
</dbReference>
<dbReference type="AlphaFoldDB" id="A0A7M2YWU4"/>
<name>A0A7M2YWU4_9ACTN</name>
<dbReference type="Pfam" id="PF01266">
    <property type="entry name" value="DAO"/>
    <property type="match status" value="1"/>
</dbReference>
<dbReference type="RefSeq" id="WP_114795870.1">
    <property type="nucleotide sequence ID" value="NZ_QQZY01000003.1"/>
</dbReference>
<dbReference type="Proteomes" id="UP000254134">
    <property type="component" value="Unassembled WGS sequence"/>
</dbReference>
<dbReference type="OrthoDB" id="9805852at2"/>
<dbReference type="GO" id="GO:0005737">
    <property type="term" value="C:cytoplasm"/>
    <property type="evidence" value="ECO:0007669"/>
    <property type="project" value="TreeGrafter"/>
</dbReference>
<dbReference type="InterPro" id="IPR006076">
    <property type="entry name" value="FAD-dep_OxRdtase"/>
</dbReference>